<name>A0AC35TGC4_9BILA</name>
<evidence type="ECO:0000313" key="1">
    <source>
        <dbReference type="Proteomes" id="UP000095286"/>
    </source>
</evidence>
<organism evidence="1 2">
    <name type="scientific">Rhabditophanes sp. KR3021</name>
    <dbReference type="NCBI Taxonomy" id="114890"/>
    <lineage>
        <taxon>Eukaryota</taxon>
        <taxon>Metazoa</taxon>
        <taxon>Ecdysozoa</taxon>
        <taxon>Nematoda</taxon>
        <taxon>Chromadorea</taxon>
        <taxon>Rhabditida</taxon>
        <taxon>Tylenchina</taxon>
        <taxon>Panagrolaimomorpha</taxon>
        <taxon>Strongyloidoidea</taxon>
        <taxon>Alloionematidae</taxon>
        <taxon>Rhabditophanes</taxon>
    </lineage>
</organism>
<protein>
    <submittedName>
        <fullName evidence="2">Stress-induced-phosphoprotein 1</fullName>
    </submittedName>
</protein>
<sequence>MSDNSGAEACKTLGNESYKKKQFEDALKHYDEAIELDGTNIVYYTNKAAVFFEQQKYDECVEVCMKAIEVGREHRAEYKLLAKPMARAGNAYWKQGKLNEALQWIEKSLSEFRDPELVKKQKQIISEVKEADRKAYINPELAEEQKQKGNKAFKEGNFPEAVKAYTEAIKRDPDNAVLYSNRSAAYLKLMEFPRVISDCDEALKLDPKSIKAYVRKGSAYLGLKEKSKARHAYEQALELDPNNKEANDGVSKSYASEATGTEEETRERALKDPEIQKILSDPAMQAILQQMSTDPTAARDHMKNPEIMAKIMKLIDAGVVGQR</sequence>
<dbReference type="WBParaSite" id="RSKR_0000024500.1">
    <property type="protein sequence ID" value="RSKR_0000024500.1"/>
    <property type="gene ID" value="RSKR_0000024500"/>
</dbReference>
<dbReference type="Proteomes" id="UP000095286">
    <property type="component" value="Unplaced"/>
</dbReference>
<reference evidence="2" key="1">
    <citation type="submission" date="2016-11" db="UniProtKB">
        <authorList>
            <consortium name="WormBaseParasite"/>
        </authorList>
    </citation>
    <scope>IDENTIFICATION</scope>
    <source>
        <strain evidence="2">KR3021</strain>
    </source>
</reference>
<proteinExistence type="predicted"/>
<accession>A0AC35TGC4</accession>
<evidence type="ECO:0000313" key="2">
    <source>
        <dbReference type="WBParaSite" id="RSKR_0000024500.1"/>
    </source>
</evidence>